<dbReference type="AlphaFoldDB" id="A0A317C832"/>
<evidence type="ECO:0000313" key="2">
    <source>
        <dbReference type="EMBL" id="PWQ94776.1"/>
    </source>
</evidence>
<protein>
    <submittedName>
        <fullName evidence="2">DNA recombination protein RecF</fullName>
    </submittedName>
</protein>
<dbReference type="InterPro" id="IPR016187">
    <property type="entry name" value="CTDL_fold"/>
</dbReference>
<dbReference type="Gene3D" id="3.90.1580.10">
    <property type="entry name" value="paralog of FGE (formylglycine-generating enzyme)"/>
    <property type="match status" value="1"/>
</dbReference>
<dbReference type="Pfam" id="PF03781">
    <property type="entry name" value="FGE-sulfatase"/>
    <property type="match status" value="1"/>
</dbReference>
<reference evidence="2 3" key="1">
    <citation type="submission" date="2018-05" db="EMBL/GenBank/DDBJ databases">
        <title>Leucothrix arctica sp. nov., isolated from Arctic seawater.</title>
        <authorList>
            <person name="Choi A."/>
            <person name="Baek K."/>
        </authorList>
    </citation>
    <scope>NUCLEOTIDE SEQUENCE [LARGE SCALE GENOMIC DNA]</scope>
    <source>
        <strain evidence="2 3">IMCC9719</strain>
    </source>
</reference>
<comment type="caution">
    <text evidence="2">The sequence shown here is derived from an EMBL/GenBank/DDBJ whole genome shotgun (WGS) entry which is preliminary data.</text>
</comment>
<proteinExistence type="predicted"/>
<feature type="domain" description="Sulfatase-modifying factor enzyme-like" evidence="1">
    <location>
        <begin position="120"/>
        <end position="392"/>
    </location>
</feature>
<dbReference type="OrthoDB" id="9768004at2"/>
<dbReference type="PANTHER" id="PTHR23150">
    <property type="entry name" value="SULFATASE MODIFYING FACTOR 1, 2"/>
    <property type="match status" value="1"/>
</dbReference>
<keyword evidence="3" id="KW-1185">Reference proteome</keyword>
<dbReference type="GO" id="GO:0120147">
    <property type="term" value="F:formylglycine-generating oxidase activity"/>
    <property type="evidence" value="ECO:0007669"/>
    <property type="project" value="TreeGrafter"/>
</dbReference>
<gene>
    <name evidence="2" type="ORF">DKT75_15960</name>
</gene>
<dbReference type="Proteomes" id="UP000245506">
    <property type="component" value="Unassembled WGS sequence"/>
</dbReference>
<evidence type="ECO:0000313" key="3">
    <source>
        <dbReference type="Proteomes" id="UP000245506"/>
    </source>
</evidence>
<accession>A0A317C832</accession>
<dbReference type="InterPro" id="IPR051043">
    <property type="entry name" value="Sulfatase_Mod_Factor_Kinase"/>
</dbReference>
<dbReference type="SUPFAM" id="SSF56436">
    <property type="entry name" value="C-type lectin-like"/>
    <property type="match status" value="1"/>
</dbReference>
<dbReference type="RefSeq" id="WP_109824512.1">
    <property type="nucleotide sequence ID" value="NZ_QGKL01000039.1"/>
</dbReference>
<sequence>MKQTTTRVFVLPVRLAFWVFNKAQTWPEWLTLRSQTVCRWVPMRCFPVQQKEGCQRKRQGLPQVGVSSLLIGFRRNPLLDFMMFSLLCLFLTLPQASHAAVGDEPVTLPPKPCVNTLNTLPEMQLIPAGQFQMGSPETEEGRSNDEGPVHAVSVYRPFALSRCEITVGQFKRFVNDTGYKTDAERGDGCFVLNEKGDSGEKQKTANWRLPNFTQTDDHPVVCVSWQDAKAYTRWLSSVTGAVYRLPTEAEWEYAARTTTASELSRYWGDEPNGCAYANGADQALKEVVSSVTTIADCNDGAVFTQLAGSYQRNAFGLSDMLGNALEWVEDCYKDNYEGVAIDGSAKQEAECARRVLRGGGWNDEPDLIRSANRNRYDPYVANIYFTGFRIARAL</sequence>
<dbReference type="EMBL" id="QGKL01000039">
    <property type="protein sequence ID" value="PWQ94776.1"/>
    <property type="molecule type" value="Genomic_DNA"/>
</dbReference>
<name>A0A317C832_9GAMM</name>
<dbReference type="InterPro" id="IPR042095">
    <property type="entry name" value="SUMF_sf"/>
</dbReference>
<dbReference type="PANTHER" id="PTHR23150:SF35">
    <property type="entry name" value="BLL6746 PROTEIN"/>
    <property type="match status" value="1"/>
</dbReference>
<dbReference type="InterPro" id="IPR005532">
    <property type="entry name" value="SUMF_dom"/>
</dbReference>
<evidence type="ECO:0000259" key="1">
    <source>
        <dbReference type="Pfam" id="PF03781"/>
    </source>
</evidence>
<organism evidence="2 3">
    <name type="scientific">Leucothrix arctica</name>
    <dbReference type="NCBI Taxonomy" id="1481894"/>
    <lineage>
        <taxon>Bacteria</taxon>
        <taxon>Pseudomonadati</taxon>
        <taxon>Pseudomonadota</taxon>
        <taxon>Gammaproteobacteria</taxon>
        <taxon>Thiotrichales</taxon>
        <taxon>Thiotrichaceae</taxon>
        <taxon>Leucothrix</taxon>
    </lineage>
</organism>